<sequence length="475" mass="54372">MFRVAERICKQKLSYIKRCNVTNTGLYINDMPHPKGLPFIGTKLELLAAGSGSKLHEYIDNRHKQLGPIFYEMLGGNTKLVFLNDPNLMKILFLKLEGKYPSHILPEPWVLYEKLYGSKRGLFFMDGEEWLINRRIMNKHLLRENSDKWVEEPIKATIHNFVQKWKRKAENGSFVPNLESDLYLLSIDVLISILLGGETLTASKHNEELLIMFSESVKKIFHTTTKLYGLPVHWCQRLNTKAWRNFKESVDVSIFLAQKIVREILSNNHNTKGLIPKLRQDNMSDETITRVVADFVIAAGDTTAYTTLWALLLLSKNEAVTHELIKDPSQAKHVIKETMRLYPVAPFLTRILPKESLLGPYNLSAGTPIIASIFTSGRDENNFSKANLFLPYRWDRNDHRQKELMNHVHSASLPFAFGSRSCIGKKIAMIQLTEVITQIVNNFELSCENASEVTAITSQVLVPNQEVKLKLTTRH</sequence>
<dbReference type="GO" id="GO:0004497">
    <property type="term" value="F:monooxygenase activity"/>
    <property type="evidence" value="ECO:0007669"/>
    <property type="project" value="UniProtKB-KW"/>
</dbReference>
<keyword evidence="7" id="KW-0503">Monooxygenase</keyword>
<dbReference type="Pfam" id="PF00067">
    <property type="entry name" value="p450"/>
    <property type="match status" value="1"/>
</dbReference>
<keyword evidence="4 8" id="KW-0479">Metal-binding</keyword>
<dbReference type="Gene3D" id="1.10.630.10">
    <property type="entry name" value="Cytochrome P450"/>
    <property type="match status" value="1"/>
</dbReference>
<dbReference type="InterPro" id="IPR002401">
    <property type="entry name" value="Cyt_P450_E_grp-I"/>
</dbReference>
<dbReference type="InterPro" id="IPR001128">
    <property type="entry name" value="Cyt_P450"/>
</dbReference>
<proteinExistence type="inferred from homology"/>
<keyword evidence="6 8" id="KW-0408">Iron</keyword>
<evidence type="ECO:0000256" key="3">
    <source>
        <dbReference type="ARBA" id="ARBA00022617"/>
    </source>
</evidence>
<evidence type="ECO:0008006" key="11">
    <source>
        <dbReference type="Google" id="ProtNLM"/>
    </source>
</evidence>
<feature type="binding site" description="axial binding residue" evidence="8">
    <location>
        <position position="422"/>
    </location>
    <ligand>
        <name>heme</name>
        <dbReference type="ChEBI" id="CHEBI:30413"/>
    </ligand>
    <ligandPart>
        <name>Fe</name>
        <dbReference type="ChEBI" id="CHEBI:18248"/>
    </ligandPart>
</feature>
<protein>
    <recommendedName>
        <fullName evidence="11">Cytochrome P450 315A1</fullName>
    </recommendedName>
</protein>
<evidence type="ECO:0000313" key="10">
    <source>
        <dbReference type="Proteomes" id="UP001549921"/>
    </source>
</evidence>
<keyword evidence="3 8" id="KW-0349">Heme</keyword>
<name>A0ABD0T5Y3_LOXSC</name>
<dbReference type="SUPFAM" id="SSF48264">
    <property type="entry name" value="Cytochrome P450"/>
    <property type="match status" value="1"/>
</dbReference>
<organism evidence="9 10">
    <name type="scientific">Loxostege sticticalis</name>
    <name type="common">Beet webworm moth</name>
    <dbReference type="NCBI Taxonomy" id="481309"/>
    <lineage>
        <taxon>Eukaryota</taxon>
        <taxon>Metazoa</taxon>
        <taxon>Ecdysozoa</taxon>
        <taxon>Arthropoda</taxon>
        <taxon>Hexapoda</taxon>
        <taxon>Insecta</taxon>
        <taxon>Pterygota</taxon>
        <taxon>Neoptera</taxon>
        <taxon>Endopterygota</taxon>
        <taxon>Lepidoptera</taxon>
        <taxon>Glossata</taxon>
        <taxon>Ditrysia</taxon>
        <taxon>Pyraloidea</taxon>
        <taxon>Crambidae</taxon>
        <taxon>Pyraustinae</taxon>
        <taxon>Loxostege</taxon>
    </lineage>
</organism>
<evidence type="ECO:0000256" key="6">
    <source>
        <dbReference type="ARBA" id="ARBA00023004"/>
    </source>
</evidence>
<comment type="caution">
    <text evidence="9">The sequence shown here is derived from an EMBL/GenBank/DDBJ whole genome shotgun (WGS) entry which is preliminary data.</text>
</comment>
<dbReference type="Proteomes" id="UP001549921">
    <property type="component" value="Unassembled WGS sequence"/>
</dbReference>
<evidence type="ECO:0000256" key="4">
    <source>
        <dbReference type="ARBA" id="ARBA00022723"/>
    </source>
</evidence>
<evidence type="ECO:0000256" key="1">
    <source>
        <dbReference type="ARBA" id="ARBA00001971"/>
    </source>
</evidence>
<dbReference type="AlphaFoldDB" id="A0ABD0T5Y3"/>
<evidence type="ECO:0000313" key="9">
    <source>
        <dbReference type="EMBL" id="KAL0838745.1"/>
    </source>
</evidence>
<evidence type="ECO:0000256" key="8">
    <source>
        <dbReference type="PIRSR" id="PIRSR602401-1"/>
    </source>
</evidence>
<dbReference type="CDD" id="cd11054">
    <property type="entry name" value="CYP24A1-like"/>
    <property type="match status" value="1"/>
</dbReference>
<dbReference type="EMBL" id="JBEDNZ010000009">
    <property type="protein sequence ID" value="KAL0838745.1"/>
    <property type="molecule type" value="Genomic_DNA"/>
</dbReference>
<dbReference type="GO" id="GO:0046872">
    <property type="term" value="F:metal ion binding"/>
    <property type="evidence" value="ECO:0007669"/>
    <property type="project" value="UniProtKB-KW"/>
</dbReference>
<dbReference type="InterPro" id="IPR050479">
    <property type="entry name" value="CYP11_CYP27_families"/>
</dbReference>
<dbReference type="PANTHER" id="PTHR24279:SF125">
    <property type="entry name" value="CYTOCHROME P450 FAMILY 24 SUBFAMILY A MEMBER 1"/>
    <property type="match status" value="1"/>
</dbReference>
<dbReference type="InterPro" id="IPR036396">
    <property type="entry name" value="Cyt_P450_sf"/>
</dbReference>
<dbReference type="PRINTS" id="PR00463">
    <property type="entry name" value="EP450I"/>
</dbReference>
<reference evidence="9 10" key="1">
    <citation type="submission" date="2024-06" db="EMBL/GenBank/DDBJ databases">
        <title>A chromosome-level genome assembly of beet webworm, Loxostege sticticalis.</title>
        <authorList>
            <person name="Zhang Y."/>
        </authorList>
    </citation>
    <scope>NUCLEOTIDE SEQUENCE [LARGE SCALE GENOMIC DNA]</scope>
    <source>
        <strain evidence="9">AQ028</strain>
        <tissue evidence="9">Male pupae</tissue>
    </source>
</reference>
<comment type="cofactor">
    <cofactor evidence="1 8">
        <name>heme</name>
        <dbReference type="ChEBI" id="CHEBI:30413"/>
    </cofactor>
</comment>
<evidence type="ECO:0000256" key="2">
    <source>
        <dbReference type="ARBA" id="ARBA00010617"/>
    </source>
</evidence>
<keyword evidence="5" id="KW-0560">Oxidoreductase</keyword>
<evidence type="ECO:0000256" key="5">
    <source>
        <dbReference type="ARBA" id="ARBA00023002"/>
    </source>
</evidence>
<comment type="similarity">
    <text evidence="2">Belongs to the cytochrome P450 family.</text>
</comment>
<evidence type="ECO:0000256" key="7">
    <source>
        <dbReference type="ARBA" id="ARBA00023033"/>
    </source>
</evidence>
<accession>A0ABD0T5Y3</accession>
<dbReference type="PANTHER" id="PTHR24279">
    <property type="entry name" value="CYTOCHROME P450"/>
    <property type="match status" value="1"/>
</dbReference>
<gene>
    <name evidence="9" type="ORF">ABMA28_016799</name>
</gene>
<dbReference type="PRINTS" id="PR00385">
    <property type="entry name" value="P450"/>
</dbReference>